<name>A0A6A3HJI6_9STRA</name>
<evidence type="ECO:0000313" key="2">
    <source>
        <dbReference type="EMBL" id="KAE8970766.1"/>
    </source>
</evidence>
<dbReference type="EMBL" id="QXFV01004313">
    <property type="protein sequence ID" value="KAE8970379.1"/>
    <property type="molecule type" value="Genomic_DNA"/>
</dbReference>
<accession>A0A6A3HJI6</accession>
<comment type="caution">
    <text evidence="1">The sequence shown here is derived from an EMBL/GenBank/DDBJ whole genome shotgun (WGS) entry which is preliminary data.</text>
</comment>
<reference evidence="3 4" key="1">
    <citation type="submission" date="2018-09" db="EMBL/GenBank/DDBJ databases">
        <title>Genomic investigation of the strawberry pathogen Phytophthora fragariae indicates pathogenicity is determined by transcriptional variation in three key races.</title>
        <authorList>
            <person name="Adams T.M."/>
            <person name="Armitage A.D."/>
            <person name="Sobczyk M.K."/>
            <person name="Bates H.J."/>
            <person name="Dunwell J.M."/>
            <person name="Nellist C.F."/>
            <person name="Harrison R.J."/>
        </authorList>
    </citation>
    <scope>NUCLEOTIDE SEQUENCE [LARGE SCALE GENOMIC DNA]</scope>
    <source>
        <strain evidence="1 3">SCRP249</strain>
        <strain evidence="2 4">SCRP324</strain>
    </source>
</reference>
<evidence type="ECO:0000313" key="4">
    <source>
        <dbReference type="Proteomes" id="UP000435112"/>
    </source>
</evidence>
<dbReference type="Proteomes" id="UP000435112">
    <property type="component" value="Unassembled WGS sequence"/>
</dbReference>
<gene>
    <name evidence="1" type="ORF">PR001_g27222</name>
    <name evidence="2" type="ORF">PR002_g27015</name>
</gene>
<dbReference type="Proteomes" id="UP000429607">
    <property type="component" value="Unassembled WGS sequence"/>
</dbReference>
<evidence type="ECO:0000313" key="1">
    <source>
        <dbReference type="EMBL" id="KAE8970379.1"/>
    </source>
</evidence>
<protein>
    <submittedName>
        <fullName evidence="1">Uncharacterized protein</fullName>
    </submittedName>
</protein>
<sequence>MQKHFTLLSMPPFFEYVVVVVNSRSLSKL</sequence>
<organism evidence="1 3">
    <name type="scientific">Phytophthora rubi</name>
    <dbReference type="NCBI Taxonomy" id="129364"/>
    <lineage>
        <taxon>Eukaryota</taxon>
        <taxon>Sar</taxon>
        <taxon>Stramenopiles</taxon>
        <taxon>Oomycota</taxon>
        <taxon>Peronosporomycetes</taxon>
        <taxon>Peronosporales</taxon>
        <taxon>Peronosporaceae</taxon>
        <taxon>Phytophthora</taxon>
    </lineage>
</organism>
<dbReference type="EMBL" id="QXFU01004092">
    <property type="protein sequence ID" value="KAE8970766.1"/>
    <property type="molecule type" value="Genomic_DNA"/>
</dbReference>
<dbReference type="AlphaFoldDB" id="A0A6A3HJI6"/>
<evidence type="ECO:0000313" key="3">
    <source>
        <dbReference type="Proteomes" id="UP000429607"/>
    </source>
</evidence>
<proteinExistence type="predicted"/>